<dbReference type="InterPro" id="IPR048188">
    <property type="entry name" value="YmfL-like"/>
</dbReference>
<reference evidence="1 2" key="1">
    <citation type="submission" date="2017-09" db="EMBL/GenBank/DDBJ databases">
        <authorList>
            <person name="DeBolt S."/>
            <person name="Huntemann M."/>
            <person name="Clum A."/>
            <person name="Pillay M."/>
            <person name="Palaniappan K."/>
            <person name="Varghese N."/>
            <person name="Mikhailova N."/>
            <person name="Stamatis D."/>
            <person name="Reddy T."/>
            <person name="Daum C."/>
            <person name="Shapiro N."/>
            <person name="Ivanova N."/>
            <person name="Kyrpides N."/>
            <person name="Woyke T."/>
        </authorList>
    </citation>
    <scope>NUCLEOTIDE SEQUENCE [LARGE SCALE GENOMIC DNA]</scope>
    <source>
        <strain evidence="1 2">A2-S9</strain>
    </source>
</reference>
<dbReference type="RefSeq" id="WP_098480945.1">
    <property type="nucleotide sequence ID" value="NZ_PDJN01000003.1"/>
</dbReference>
<dbReference type="AlphaFoldDB" id="A0A7Z1K2G6"/>
<dbReference type="NCBIfam" id="NF041471">
    <property type="entry name" value="phage_reg_YmfL"/>
    <property type="match status" value="1"/>
</dbReference>
<organism evidence="1 2">
    <name type="scientific">Pseudomonas poae</name>
    <dbReference type="NCBI Taxonomy" id="200451"/>
    <lineage>
        <taxon>Bacteria</taxon>
        <taxon>Pseudomonadati</taxon>
        <taxon>Pseudomonadota</taxon>
        <taxon>Gammaproteobacteria</taxon>
        <taxon>Pseudomonadales</taxon>
        <taxon>Pseudomonadaceae</taxon>
        <taxon>Pseudomonas</taxon>
    </lineage>
</organism>
<accession>A0A7Z1K2G6</accession>
<dbReference type="EMBL" id="PDJN01000003">
    <property type="protein sequence ID" value="PFG60238.1"/>
    <property type="molecule type" value="Genomic_DNA"/>
</dbReference>
<protein>
    <recommendedName>
        <fullName evidence="3">Prophage PssSM-01</fullName>
    </recommendedName>
</protein>
<evidence type="ECO:0000313" key="2">
    <source>
        <dbReference type="Proteomes" id="UP000221580"/>
    </source>
</evidence>
<gene>
    <name evidence="1" type="ORF">DM05_4944</name>
</gene>
<evidence type="ECO:0000313" key="1">
    <source>
        <dbReference type="EMBL" id="PFG60238.1"/>
    </source>
</evidence>
<sequence length="161" mass="17536">MTRPILDSRRKAVMAAVGAFPGGRECAAAHLGLDLKQFDNKLYENTGHRPLTDEQVRQLERVGGTSFLPDYVSGLYGGVFVPMPDDTPLDNLDLYQRSLVTDVAEGKVDQIIAKALADGRLDEAELGDIIAAHRAHIAARHAEVGAVITLHRKNPGNQEQK</sequence>
<reference evidence="1 2" key="2">
    <citation type="submission" date="2017-10" db="EMBL/GenBank/DDBJ databases">
        <title>Bacterial endophytes that colonize and modify switchgrass growth.</title>
        <authorList>
            <person name="Debolt S."/>
        </authorList>
    </citation>
    <scope>NUCLEOTIDE SEQUENCE [LARGE SCALE GENOMIC DNA]</scope>
    <source>
        <strain evidence="1 2">A2-S9</strain>
    </source>
</reference>
<evidence type="ECO:0008006" key="3">
    <source>
        <dbReference type="Google" id="ProtNLM"/>
    </source>
</evidence>
<name>A0A7Z1K2G6_9PSED</name>
<comment type="caution">
    <text evidence="1">The sequence shown here is derived from an EMBL/GenBank/DDBJ whole genome shotgun (WGS) entry which is preliminary data.</text>
</comment>
<dbReference type="InterPro" id="IPR009679">
    <property type="entry name" value="Phage_186_CII-like"/>
</dbReference>
<dbReference type="GO" id="GO:0003677">
    <property type="term" value="F:DNA binding"/>
    <property type="evidence" value="ECO:0007669"/>
    <property type="project" value="InterPro"/>
</dbReference>
<dbReference type="Pfam" id="PF06892">
    <property type="entry name" value="Phage_CP76"/>
    <property type="match status" value="1"/>
</dbReference>
<proteinExistence type="predicted"/>
<dbReference type="Proteomes" id="UP000221580">
    <property type="component" value="Unassembled WGS sequence"/>
</dbReference>